<evidence type="ECO:0000256" key="3">
    <source>
        <dbReference type="ARBA" id="ARBA00022692"/>
    </source>
</evidence>
<dbReference type="GO" id="GO:0005783">
    <property type="term" value="C:endoplasmic reticulum"/>
    <property type="evidence" value="ECO:0007669"/>
    <property type="project" value="GOC"/>
</dbReference>
<keyword evidence="3" id="KW-0812">Transmembrane</keyword>
<dbReference type="STRING" id="200361.A0A453I1M4"/>
<dbReference type="EnsemblPlants" id="AET4Gv20400500.1">
    <property type="protein sequence ID" value="AET4Gv20400500.1"/>
    <property type="gene ID" value="AET4Gv20400500"/>
</dbReference>
<feature type="region of interest" description="Disordered" evidence="6">
    <location>
        <begin position="123"/>
        <end position="160"/>
    </location>
</feature>
<comment type="similarity">
    <text evidence="2">Belongs to the RER1 family.</text>
</comment>
<dbReference type="GO" id="GO:0006890">
    <property type="term" value="P:retrograde vesicle-mediated transport, Golgi to endoplasmic reticulum"/>
    <property type="evidence" value="ECO:0007669"/>
    <property type="project" value="TreeGrafter"/>
</dbReference>
<evidence type="ECO:0000256" key="4">
    <source>
        <dbReference type="ARBA" id="ARBA00022989"/>
    </source>
</evidence>
<dbReference type="AlphaFoldDB" id="A0A453I1M4"/>
<evidence type="ECO:0000313" key="7">
    <source>
        <dbReference type="EnsemblPlants" id="AET4Gv20400500.1"/>
    </source>
</evidence>
<keyword evidence="5" id="KW-0472">Membrane</keyword>
<dbReference type="PANTHER" id="PTHR10743:SF0">
    <property type="entry name" value="PROTEIN RER1"/>
    <property type="match status" value="1"/>
</dbReference>
<dbReference type="Pfam" id="PF03248">
    <property type="entry name" value="Rer1"/>
    <property type="match status" value="1"/>
</dbReference>
<dbReference type="Gramene" id="AET4Gv20400500.1">
    <property type="protein sequence ID" value="AET4Gv20400500.1"/>
    <property type="gene ID" value="AET4Gv20400500"/>
</dbReference>
<evidence type="ECO:0000256" key="6">
    <source>
        <dbReference type="SAM" id="MobiDB-lite"/>
    </source>
</evidence>
<feature type="region of interest" description="Disordered" evidence="6">
    <location>
        <begin position="1"/>
        <end position="50"/>
    </location>
</feature>
<evidence type="ECO:0000313" key="8">
    <source>
        <dbReference type="Proteomes" id="UP000015105"/>
    </source>
</evidence>
<organism evidence="7 8">
    <name type="scientific">Aegilops tauschii subsp. strangulata</name>
    <name type="common">Goatgrass</name>
    <dbReference type="NCBI Taxonomy" id="200361"/>
    <lineage>
        <taxon>Eukaryota</taxon>
        <taxon>Viridiplantae</taxon>
        <taxon>Streptophyta</taxon>
        <taxon>Embryophyta</taxon>
        <taxon>Tracheophyta</taxon>
        <taxon>Spermatophyta</taxon>
        <taxon>Magnoliopsida</taxon>
        <taxon>Liliopsida</taxon>
        <taxon>Poales</taxon>
        <taxon>Poaceae</taxon>
        <taxon>BOP clade</taxon>
        <taxon>Pooideae</taxon>
        <taxon>Triticodae</taxon>
        <taxon>Triticeae</taxon>
        <taxon>Triticinae</taxon>
        <taxon>Aegilops</taxon>
    </lineage>
</organism>
<proteinExistence type="inferred from homology"/>
<dbReference type="PANTHER" id="PTHR10743">
    <property type="entry name" value="PROTEIN RER1"/>
    <property type="match status" value="1"/>
</dbReference>
<dbReference type="InterPro" id="IPR004932">
    <property type="entry name" value="Rer1"/>
</dbReference>
<keyword evidence="4" id="KW-1133">Transmembrane helix</keyword>
<reference evidence="7" key="5">
    <citation type="journal article" date="2021" name="G3 (Bethesda)">
        <title>Aegilops tauschii genome assembly Aet v5.0 features greater sequence contiguity and improved annotation.</title>
        <authorList>
            <person name="Wang L."/>
            <person name="Zhu T."/>
            <person name="Rodriguez J.C."/>
            <person name="Deal K.R."/>
            <person name="Dubcovsky J."/>
            <person name="McGuire P.E."/>
            <person name="Lux T."/>
            <person name="Spannagl M."/>
            <person name="Mayer K.F.X."/>
            <person name="Baldrich P."/>
            <person name="Meyers B.C."/>
            <person name="Huo N."/>
            <person name="Gu Y.Q."/>
            <person name="Zhou H."/>
            <person name="Devos K.M."/>
            <person name="Bennetzen J.L."/>
            <person name="Unver T."/>
            <person name="Budak H."/>
            <person name="Gulick P.J."/>
            <person name="Galiba G."/>
            <person name="Kalapos B."/>
            <person name="Nelson D.R."/>
            <person name="Li P."/>
            <person name="You F.M."/>
            <person name="Luo M.C."/>
            <person name="Dvorak J."/>
        </authorList>
    </citation>
    <scope>NUCLEOTIDE SEQUENCE [LARGE SCALE GENOMIC DNA]</scope>
    <source>
        <strain evidence="7">cv. AL8/78</strain>
    </source>
</reference>
<evidence type="ECO:0000256" key="1">
    <source>
        <dbReference type="ARBA" id="ARBA00004141"/>
    </source>
</evidence>
<feature type="compositionally biased region" description="Basic and acidic residues" evidence="6">
    <location>
        <begin position="136"/>
        <end position="154"/>
    </location>
</feature>
<comment type="subcellular location">
    <subcellularLocation>
        <location evidence="1">Membrane</location>
        <topology evidence="1">Multi-pass membrane protein</topology>
    </subcellularLocation>
</comment>
<dbReference type="Proteomes" id="UP000015105">
    <property type="component" value="Chromosome 4D"/>
</dbReference>
<feature type="compositionally biased region" description="Basic residues" evidence="6">
    <location>
        <begin position="28"/>
        <end position="50"/>
    </location>
</feature>
<reference evidence="8" key="2">
    <citation type="journal article" date="2017" name="Nat. Plants">
        <title>The Aegilops tauschii genome reveals multiple impacts of transposons.</title>
        <authorList>
            <person name="Zhao G."/>
            <person name="Zou C."/>
            <person name="Li K."/>
            <person name="Wang K."/>
            <person name="Li T."/>
            <person name="Gao L."/>
            <person name="Zhang X."/>
            <person name="Wang H."/>
            <person name="Yang Z."/>
            <person name="Liu X."/>
            <person name="Jiang W."/>
            <person name="Mao L."/>
            <person name="Kong X."/>
            <person name="Jiao Y."/>
            <person name="Jia J."/>
        </authorList>
    </citation>
    <scope>NUCLEOTIDE SEQUENCE [LARGE SCALE GENOMIC DNA]</scope>
    <source>
        <strain evidence="8">cv. AL8/78</strain>
    </source>
</reference>
<dbReference type="GO" id="GO:0006621">
    <property type="term" value="P:protein retention in ER lumen"/>
    <property type="evidence" value="ECO:0007669"/>
    <property type="project" value="TreeGrafter"/>
</dbReference>
<reference evidence="7" key="4">
    <citation type="submission" date="2019-03" db="UniProtKB">
        <authorList>
            <consortium name="EnsemblPlants"/>
        </authorList>
    </citation>
    <scope>IDENTIFICATION</scope>
</reference>
<dbReference type="GO" id="GO:0000139">
    <property type="term" value="C:Golgi membrane"/>
    <property type="evidence" value="ECO:0007669"/>
    <property type="project" value="TreeGrafter"/>
</dbReference>
<evidence type="ECO:0000256" key="2">
    <source>
        <dbReference type="ARBA" id="ARBA00006070"/>
    </source>
</evidence>
<protein>
    <submittedName>
        <fullName evidence="7">Uncharacterized protein</fullName>
    </submittedName>
</protein>
<keyword evidence="8" id="KW-1185">Reference proteome</keyword>
<reference evidence="7" key="3">
    <citation type="journal article" date="2017" name="Nature">
        <title>Genome sequence of the progenitor of the wheat D genome Aegilops tauschii.</title>
        <authorList>
            <person name="Luo M.C."/>
            <person name="Gu Y.Q."/>
            <person name="Puiu D."/>
            <person name="Wang H."/>
            <person name="Twardziok S.O."/>
            <person name="Deal K.R."/>
            <person name="Huo N."/>
            <person name="Zhu T."/>
            <person name="Wang L."/>
            <person name="Wang Y."/>
            <person name="McGuire P.E."/>
            <person name="Liu S."/>
            <person name="Long H."/>
            <person name="Ramasamy R.K."/>
            <person name="Rodriguez J.C."/>
            <person name="Van S.L."/>
            <person name="Yuan L."/>
            <person name="Wang Z."/>
            <person name="Xia Z."/>
            <person name="Xiao L."/>
            <person name="Anderson O.D."/>
            <person name="Ouyang S."/>
            <person name="Liang Y."/>
            <person name="Zimin A.V."/>
            <person name="Pertea G."/>
            <person name="Qi P."/>
            <person name="Bennetzen J.L."/>
            <person name="Dai X."/>
            <person name="Dawson M.W."/>
            <person name="Muller H.G."/>
            <person name="Kugler K."/>
            <person name="Rivarola-Duarte L."/>
            <person name="Spannagl M."/>
            <person name="Mayer K.F.X."/>
            <person name="Lu F.H."/>
            <person name="Bevan M.W."/>
            <person name="Leroy P."/>
            <person name="Li P."/>
            <person name="You F.M."/>
            <person name="Sun Q."/>
            <person name="Liu Z."/>
            <person name="Lyons E."/>
            <person name="Wicker T."/>
            <person name="Salzberg S.L."/>
            <person name="Devos K.M."/>
            <person name="Dvorak J."/>
        </authorList>
    </citation>
    <scope>NUCLEOTIDE SEQUENCE [LARGE SCALE GENOMIC DNA]</scope>
    <source>
        <strain evidence="7">cv. AL8/78</strain>
    </source>
</reference>
<evidence type="ECO:0000256" key="5">
    <source>
        <dbReference type="ARBA" id="ARBA00023136"/>
    </source>
</evidence>
<accession>A0A453I1M4</accession>
<reference evidence="8" key="1">
    <citation type="journal article" date="2014" name="Science">
        <title>Ancient hybridizations among the ancestral genomes of bread wheat.</title>
        <authorList>
            <consortium name="International Wheat Genome Sequencing Consortium,"/>
            <person name="Marcussen T."/>
            <person name="Sandve S.R."/>
            <person name="Heier L."/>
            <person name="Spannagl M."/>
            <person name="Pfeifer M."/>
            <person name="Jakobsen K.S."/>
            <person name="Wulff B.B."/>
            <person name="Steuernagel B."/>
            <person name="Mayer K.F."/>
            <person name="Olsen O.A."/>
        </authorList>
    </citation>
    <scope>NUCLEOTIDE SEQUENCE [LARGE SCALE GENOMIC DNA]</scope>
    <source>
        <strain evidence="8">cv. AL8/78</strain>
    </source>
</reference>
<sequence>KLSLAKPKKTLSPISPHTPRSSYSPPRSPRRRCPRRHARRRCNRPRRHARRRRRRIGIYLLIGFLSPMVDPELDPSAAHDGHALPNRGSCEFKHFIRRLPEFKFWGDRHGLLRPSGHHAIQPLGGGLRREARRPRRTYDRPGHCDAGGRRGEGPRRHRLAGGSALSLGRYI</sequence>
<name>A0A453I1M4_AEGTS</name>